<protein>
    <recommendedName>
        <fullName evidence="2">Alginate export domain-containing protein</fullName>
    </recommendedName>
</protein>
<name>A0A0F9FJL3_9ZZZZ</name>
<reference evidence="1" key="1">
    <citation type="journal article" date="2015" name="Nature">
        <title>Complex archaea that bridge the gap between prokaryotes and eukaryotes.</title>
        <authorList>
            <person name="Spang A."/>
            <person name="Saw J.H."/>
            <person name="Jorgensen S.L."/>
            <person name="Zaremba-Niedzwiedzka K."/>
            <person name="Martijn J."/>
            <person name="Lind A.E."/>
            <person name="van Eijk R."/>
            <person name="Schleper C."/>
            <person name="Guy L."/>
            <person name="Ettema T.J."/>
        </authorList>
    </citation>
    <scope>NUCLEOTIDE SEQUENCE</scope>
</reference>
<accession>A0A0F9FJL3</accession>
<dbReference type="AlphaFoldDB" id="A0A0F9FJL3"/>
<evidence type="ECO:0008006" key="2">
    <source>
        <dbReference type="Google" id="ProtNLM"/>
    </source>
</evidence>
<proteinExistence type="predicted"/>
<comment type="caution">
    <text evidence="1">The sequence shown here is derived from an EMBL/GenBank/DDBJ whole genome shotgun (WGS) entry which is preliminary data.</text>
</comment>
<evidence type="ECO:0000313" key="1">
    <source>
        <dbReference type="EMBL" id="KKL86584.1"/>
    </source>
</evidence>
<organism evidence="1">
    <name type="scientific">marine sediment metagenome</name>
    <dbReference type="NCBI Taxonomy" id="412755"/>
    <lineage>
        <taxon>unclassified sequences</taxon>
        <taxon>metagenomes</taxon>
        <taxon>ecological metagenomes</taxon>
    </lineage>
</organism>
<gene>
    <name evidence="1" type="ORF">LCGC14_1943260</name>
</gene>
<dbReference type="EMBL" id="LAZR01021073">
    <property type="protein sequence ID" value="KKL86584.1"/>
    <property type="molecule type" value="Genomic_DNA"/>
</dbReference>
<sequence length="433" mass="49421">MKKIFLFAIVMLSPLSAVYSQTSDEDIDALLNMDAEEFLSEEEKTETIAEAEVQKADYSSFFEGEYVQIGGKISGGFTAFAEWGDSQEFIDPVWNRSAELQTILYLNAQPNKDFRVITKGRMAYPYQESVDFTLLEAFCDLDWRDGIFFRLGKQPISWRTGMVLSPGDLLDFRPGTPFDENQEKEGFLSIKTQIPFGLNNLSLIGIYKETESGNVNGQILFAPKLDVVLGRYELSMAGLYGESQPPATAFFLNGKLFGDFEFMGEAVFSYGSERDFVKENGMGELETYTRDNEFLWKIMLELSYKSKSGKYESFFQYYYNGEGYDVFPYAKTAAVFPQAIQPFQMGYNYLIAGSRVNDFIIDEFNLTLVWMTNLTDASGVLRPILNYRFLEKIDFQLGAYFKYGDEDTEFNAFYFPGRDIVVDLGFSIKTGDF</sequence>